<dbReference type="InterPro" id="IPR011010">
    <property type="entry name" value="DNA_brk_join_enz"/>
</dbReference>
<dbReference type="PANTHER" id="PTHR30349">
    <property type="entry name" value="PHAGE INTEGRASE-RELATED"/>
    <property type="match status" value="1"/>
</dbReference>
<feature type="domain" description="Tyr recombinase" evidence="5">
    <location>
        <begin position="639"/>
        <end position="860"/>
    </location>
</feature>
<dbReference type="Pfam" id="PF00589">
    <property type="entry name" value="Phage_integrase"/>
    <property type="match status" value="1"/>
</dbReference>
<keyword evidence="3" id="KW-0238">DNA-binding</keyword>
<accession>A0ABT6IU73</accession>
<evidence type="ECO:0000256" key="2">
    <source>
        <dbReference type="ARBA" id="ARBA00022908"/>
    </source>
</evidence>
<comment type="caution">
    <text evidence="6">The sequence shown here is derived from an EMBL/GenBank/DDBJ whole genome shotgun (WGS) entry which is preliminary data.</text>
</comment>
<proteinExistence type="inferred from homology"/>
<evidence type="ECO:0000259" key="5">
    <source>
        <dbReference type="PROSITE" id="PS51898"/>
    </source>
</evidence>
<name>A0ABT6IU73_9GAMM</name>
<keyword evidence="4" id="KW-0233">DNA recombination</keyword>
<dbReference type="Gene3D" id="1.10.443.10">
    <property type="entry name" value="Intergrase catalytic core"/>
    <property type="match status" value="1"/>
</dbReference>
<dbReference type="SUPFAM" id="SSF56349">
    <property type="entry name" value="DNA breaking-rejoining enzymes"/>
    <property type="match status" value="1"/>
</dbReference>
<comment type="similarity">
    <text evidence="1">Belongs to the 'phage' integrase family.</text>
</comment>
<evidence type="ECO:0000256" key="4">
    <source>
        <dbReference type="ARBA" id="ARBA00023172"/>
    </source>
</evidence>
<sequence>MKRLVKKYWDVSHQVVKQILSVWRPCLKRSQHSLGYQISQSIITLSQIMSAQALQRLIMLINEIQLPKIIDGLAKFDGRKKRYVPYPSILKNSDTARTREIQLLADLQTEWESLKRIHPGSIGFIQSFNKYYQQALWPNERIFSFSPSSSDYFDLLWLSWSQSLSQFQIELYRQLEPLSQEGFDEFQSIIENKIAKAYESSRTLKHVWQVIVKFIDYQNKHYMFAEHHYPKIIAPQPTKTNPLITNTAWLKDGKALVKIICAVEHHWEQTADYSQDQIIGWLIFSGIVYGGINEVQMLQGWLISLLTKEYQPFIKERIMVSPRFVQKCFGNEREEGSDKLYNTKQIVVDMVSQCWLMNYHKSSSPAETTHIIAKLSEDKIKQYLTMVLSDLIKPLNIDLPPFLRFLRYASYYWEGLDDADIDHASVGVLQGMHNTAGLSTQDFYWFLNQKYQHTNEPYDLEHILTLSISKNSTNQKEKTNLSTKKIEVRKSDLIMNLTKDFKMDEKQKKQKTSKKPPTLIERVQKRYKQYDDLSEKILLDWVLSLLSRKGPPNNVTILKYLRAIGYEWLYFTTAQPLDIWSEEEFEELYEDILEYKAVVRNNTDIGYSANLLKSMHNFAKDKYNLPSVNFQHSKNGRRVRAELISPQAYQAIITQILGSVDILEREMFALLFILVYRTGMRKKELLGLKYNDIEGLKAATPSVVIRPNSYRPTKTQSSIRRVPLFALLKPNELSFFINFVQSNIGGNSNKFIFTLSSEQRPIDDHVPLKLLKRILKDISVADNVTDHTFHGFRHTAVSNLSLVLVGHSDLVEALTDYDESDVLRIKQGILGEHINAQDRWYALSGIMGHLSPERSFEYYNHFATLMATYALSKADITLPERTLYNVTGFTNKKLKENNANVRNSSVSIPSIRTLLFKNIIEGKRKSPKFTIENCDKKFLLSTNTPANNELFGRYGLNRVQLLLQAYDEELPLSKAAQLANISIHDAKVLIERASEVAAITTKRGKPRFVKLSDSNTPVLSPLNIQYQSDLRLLSLLLSNAYRLREKSETDWTWFIEICREKLSVSRAYLPFGKRDEKELQRFIDIAEKLLPLKRWLVSSNEDLLMQTMSSTDYQDIKQQSNESKNALHIGIASQDHREQIELC</sequence>
<keyword evidence="2" id="KW-0229">DNA integration</keyword>
<evidence type="ECO:0000313" key="7">
    <source>
        <dbReference type="Proteomes" id="UP001243298"/>
    </source>
</evidence>
<dbReference type="PANTHER" id="PTHR30349:SF41">
    <property type="entry name" value="INTEGRASE_RECOMBINASE PROTEIN MJ0367-RELATED"/>
    <property type="match status" value="1"/>
</dbReference>
<dbReference type="EMBL" id="PGFT01000001">
    <property type="protein sequence ID" value="MDH4905376.1"/>
    <property type="molecule type" value="Genomic_DNA"/>
</dbReference>
<dbReference type="PROSITE" id="PS51898">
    <property type="entry name" value="TYR_RECOMBINASE"/>
    <property type="match status" value="1"/>
</dbReference>
<dbReference type="InterPro" id="IPR013762">
    <property type="entry name" value="Integrase-like_cat_sf"/>
</dbReference>
<reference evidence="6 7" key="1">
    <citation type="submission" date="2017-11" db="EMBL/GenBank/DDBJ databases">
        <title>Whole genome sequencing of Psychrobacter pocilloporae S6-60T(=JCM 31058T=LMG 29157T).</title>
        <authorList>
            <person name="Das S.K."/>
        </authorList>
    </citation>
    <scope>NUCLEOTIDE SEQUENCE [LARGE SCALE GENOMIC DNA]</scope>
    <source>
        <strain evidence="6 7">S6-60</strain>
    </source>
</reference>
<protein>
    <recommendedName>
        <fullName evidence="5">Tyr recombinase domain-containing protein</fullName>
    </recommendedName>
</protein>
<dbReference type="Proteomes" id="UP001243298">
    <property type="component" value="Unassembled WGS sequence"/>
</dbReference>
<evidence type="ECO:0000256" key="3">
    <source>
        <dbReference type="ARBA" id="ARBA00023125"/>
    </source>
</evidence>
<dbReference type="InterPro" id="IPR050090">
    <property type="entry name" value="Tyrosine_recombinase_XerCD"/>
</dbReference>
<gene>
    <name evidence="6" type="ORF">CUR83_09980</name>
</gene>
<organism evidence="6 7">
    <name type="scientific">Psychrobacter pocilloporae</name>
    <dbReference type="NCBI Taxonomy" id="1775882"/>
    <lineage>
        <taxon>Bacteria</taxon>
        <taxon>Pseudomonadati</taxon>
        <taxon>Pseudomonadota</taxon>
        <taxon>Gammaproteobacteria</taxon>
        <taxon>Moraxellales</taxon>
        <taxon>Moraxellaceae</taxon>
        <taxon>Psychrobacter</taxon>
    </lineage>
</organism>
<dbReference type="InterPro" id="IPR002104">
    <property type="entry name" value="Integrase_catalytic"/>
</dbReference>
<evidence type="ECO:0000313" key="6">
    <source>
        <dbReference type="EMBL" id="MDH4905376.1"/>
    </source>
</evidence>
<evidence type="ECO:0000256" key="1">
    <source>
        <dbReference type="ARBA" id="ARBA00008857"/>
    </source>
</evidence>
<keyword evidence="7" id="KW-1185">Reference proteome</keyword>